<dbReference type="InterPro" id="IPR009936">
    <property type="entry name" value="DUF1468"/>
</dbReference>
<accession>A0A1M4WH74</accession>
<evidence type="ECO:0000313" key="4">
    <source>
        <dbReference type="Proteomes" id="UP000184251"/>
    </source>
</evidence>
<keyword evidence="4" id="KW-1185">Reference proteome</keyword>
<reference evidence="3 4" key="1">
    <citation type="submission" date="2016-11" db="EMBL/GenBank/DDBJ databases">
        <authorList>
            <person name="Jaros S."/>
            <person name="Januszkiewicz K."/>
            <person name="Wedrychowicz H."/>
        </authorList>
    </citation>
    <scope>NUCLEOTIDE SEQUENCE [LARGE SCALE GENOMIC DNA]</scope>
    <source>
        <strain evidence="3 4">DSM 14828</strain>
    </source>
</reference>
<feature type="transmembrane region" description="Helical" evidence="1">
    <location>
        <begin position="43"/>
        <end position="60"/>
    </location>
</feature>
<dbReference type="RefSeq" id="WP_073270214.1">
    <property type="nucleotide sequence ID" value="NZ_FQTU01000007.1"/>
</dbReference>
<feature type="domain" description="DUF1468" evidence="2">
    <location>
        <begin position="11"/>
        <end position="148"/>
    </location>
</feature>
<dbReference type="Pfam" id="PF07331">
    <property type="entry name" value="TctB"/>
    <property type="match status" value="1"/>
</dbReference>
<keyword evidence="1" id="KW-0812">Transmembrane</keyword>
<dbReference type="STRING" id="1120975.SAMN02746064_01236"/>
<feature type="transmembrane region" description="Helical" evidence="1">
    <location>
        <begin position="126"/>
        <end position="147"/>
    </location>
</feature>
<feature type="transmembrane region" description="Helical" evidence="1">
    <location>
        <begin position="80"/>
        <end position="97"/>
    </location>
</feature>
<protein>
    <submittedName>
        <fullName evidence="3">Tripartite tricarboxylate transporter TctB family protein</fullName>
    </submittedName>
</protein>
<organism evidence="3 4">
    <name type="scientific">Alkalibacter saccharofermentans DSM 14828</name>
    <dbReference type="NCBI Taxonomy" id="1120975"/>
    <lineage>
        <taxon>Bacteria</taxon>
        <taxon>Bacillati</taxon>
        <taxon>Bacillota</taxon>
        <taxon>Clostridia</taxon>
        <taxon>Eubacteriales</taxon>
        <taxon>Eubacteriaceae</taxon>
        <taxon>Alkalibacter</taxon>
    </lineage>
</organism>
<sequence length="148" mass="16738">MLKRLLNADAIFASIVLAISVGFYIMSLSFTRETVGGNVNEGFFPRMLAVGVALMALYIIIGSIKNNVHYFELKDGNKDILKTVGICMSLFVLYIISWNHVHFLIKTIIFLLAMCRVLKLKLLFSVIYSVVFSVGIYMLFTQAFRILL</sequence>
<dbReference type="AlphaFoldDB" id="A0A1M4WH74"/>
<dbReference type="EMBL" id="FQTU01000007">
    <property type="protein sequence ID" value="SHE80510.1"/>
    <property type="molecule type" value="Genomic_DNA"/>
</dbReference>
<keyword evidence="1" id="KW-1133">Transmembrane helix</keyword>
<dbReference type="Proteomes" id="UP000184251">
    <property type="component" value="Unassembled WGS sequence"/>
</dbReference>
<evidence type="ECO:0000313" key="3">
    <source>
        <dbReference type="EMBL" id="SHE80510.1"/>
    </source>
</evidence>
<keyword evidence="1" id="KW-0472">Membrane</keyword>
<name>A0A1M4WH74_9FIRM</name>
<evidence type="ECO:0000259" key="2">
    <source>
        <dbReference type="Pfam" id="PF07331"/>
    </source>
</evidence>
<feature type="transmembrane region" description="Helical" evidence="1">
    <location>
        <begin position="12"/>
        <end position="31"/>
    </location>
</feature>
<gene>
    <name evidence="3" type="ORF">SAMN02746064_01236</name>
</gene>
<proteinExistence type="predicted"/>
<evidence type="ECO:0000256" key="1">
    <source>
        <dbReference type="SAM" id="Phobius"/>
    </source>
</evidence>
<dbReference type="OrthoDB" id="2085226at2"/>